<feature type="compositionally biased region" description="Gly residues" evidence="1">
    <location>
        <begin position="210"/>
        <end position="235"/>
    </location>
</feature>
<evidence type="ECO:0000313" key="3">
    <source>
        <dbReference type="EMBL" id="WAS93758.1"/>
    </source>
</evidence>
<keyword evidence="4" id="KW-1185">Reference proteome</keyword>
<feature type="compositionally biased region" description="Low complexity" evidence="1">
    <location>
        <begin position="200"/>
        <end position="209"/>
    </location>
</feature>
<feature type="signal peptide" evidence="2">
    <location>
        <begin position="1"/>
        <end position="24"/>
    </location>
</feature>
<evidence type="ECO:0000313" key="4">
    <source>
        <dbReference type="Proteomes" id="UP001164459"/>
    </source>
</evidence>
<protein>
    <recommendedName>
        <fullName evidence="5">Lipoprotein</fullName>
    </recommendedName>
</protein>
<sequence>MKSPLSRVAVRPLVVALSAAVALGGVTGCESGRSNERWVVTEDTRVEIDWDAVNQAYRDAEGPEDFEKRVNEIYTGDEVISISVRDQDDKSQVVTGFFDKDGDGAAGESEKVFTIKRDVVGEGAAQYQIAGAGAYSHYHSPMWDIAAGMMLGSFLSNMFMPGYRPMYMVPYSTSPARAGALAAHRDSYRAANPSKFPAKSGASSGRSYGSRGGAWGSGGSGRSGGGGGRRGGGFGIHSKGGTKRARVMLRA</sequence>
<accession>A0ABY7H3A1</accession>
<dbReference type="PROSITE" id="PS51257">
    <property type="entry name" value="PROKAR_LIPOPROTEIN"/>
    <property type="match status" value="1"/>
</dbReference>
<gene>
    <name evidence="3" type="ORF">O0S08_47095</name>
</gene>
<dbReference type="Proteomes" id="UP001164459">
    <property type="component" value="Chromosome"/>
</dbReference>
<evidence type="ECO:0008006" key="5">
    <source>
        <dbReference type="Google" id="ProtNLM"/>
    </source>
</evidence>
<evidence type="ECO:0000256" key="1">
    <source>
        <dbReference type="SAM" id="MobiDB-lite"/>
    </source>
</evidence>
<evidence type="ECO:0000256" key="2">
    <source>
        <dbReference type="SAM" id="SignalP"/>
    </source>
</evidence>
<keyword evidence="2" id="KW-0732">Signal</keyword>
<feature type="region of interest" description="Disordered" evidence="1">
    <location>
        <begin position="192"/>
        <end position="251"/>
    </location>
</feature>
<reference evidence="3" key="1">
    <citation type="submission" date="2022-11" db="EMBL/GenBank/DDBJ databases">
        <title>Minimal conservation of predation-associated metabolite biosynthetic gene clusters underscores biosynthetic potential of Myxococcota including descriptions for ten novel species: Archangium lansinium sp. nov., Myxococcus landrumus sp. nov., Nannocystis bai.</title>
        <authorList>
            <person name="Ahearne A."/>
            <person name="Stevens C."/>
            <person name="Dowd S."/>
        </authorList>
    </citation>
    <scope>NUCLEOTIDE SEQUENCE</scope>
    <source>
        <strain evidence="3">Fl3</strain>
    </source>
</reference>
<feature type="chain" id="PRO_5046919644" description="Lipoprotein" evidence="2">
    <location>
        <begin position="25"/>
        <end position="251"/>
    </location>
</feature>
<organism evidence="3 4">
    <name type="scientific">Nannocystis punicea</name>
    <dbReference type="NCBI Taxonomy" id="2995304"/>
    <lineage>
        <taxon>Bacteria</taxon>
        <taxon>Pseudomonadati</taxon>
        <taxon>Myxococcota</taxon>
        <taxon>Polyangia</taxon>
        <taxon>Nannocystales</taxon>
        <taxon>Nannocystaceae</taxon>
        <taxon>Nannocystis</taxon>
    </lineage>
</organism>
<name>A0ABY7H3A1_9BACT</name>
<proteinExistence type="predicted"/>
<feature type="compositionally biased region" description="Basic residues" evidence="1">
    <location>
        <begin position="240"/>
        <end position="251"/>
    </location>
</feature>
<dbReference type="RefSeq" id="WP_269036105.1">
    <property type="nucleotide sequence ID" value="NZ_CP114040.1"/>
</dbReference>
<dbReference type="EMBL" id="CP114040">
    <property type="protein sequence ID" value="WAS93758.1"/>
    <property type="molecule type" value="Genomic_DNA"/>
</dbReference>